<dbReference type="Pfam" id="PF07690">
    <property type="entry name" value="MFS_1"/>
    <property type="match status" value="1"/>
</dbReference>
<dbReference type="Gene3D" id="1.20.1250.20">
    <property type="entry name" value="MFS general substrate transporter like domains"/>
    <property type="match status" value="1"/>
</dbReference>
<feature type="transmembrane region" description="Helical" evidence="6">
    <location>
        <begin position="151"/>
        <end position="167"/>
    </location>
</feature>
<evidence type="ECO:0000256" key="1">
    <source>
        <dbReference type="ARBA" id="ARBA00004651"/>
    </source>
</evidence>
<name>A0A850R6B5_9LACO</name>
<dbReference type="PANTHER" id="PTHR42718">
    <property type="entry name" value="MAJOR FACILITATOR SUPERFAMILY MULTIDRUG TRANSPORTER MFSC"/>
    <property type="match status" value="1"/>
</dbReference>
<sequence>MTTIPSLFLIVGLIGSNWLADKWGLKPIILAGVSLTALAELLPLVVNNFVVLMITRALFGLGVGFFNSLLVVLISYFFTGQERLQMLGLQSSFEVLGGVLSTFIAGQLVQFNWHLSFLAYAITLPTLILFACFVPAVPLTISQRRLKANRINPLVLVVVGVFVVNLCRD</sequence>
<dbReference type="Proteomes" id="UP000563523">
    <property type="component" value="Unassembled WGS sequence"/>
</dbReference>
<accession>A0A850R6B5</accession>
<evidence type="ECO:0000259" key="7">
    <source>
        <dbReference type="PROSITE" id="PS50850"/>
    </source>
</evidence>
<dbReference type="GO" id="GO:0005886">
    <property type="term" value="C:plasma membrane"/>
    <property type="evidence" value="ECO:0007669"/>
    <property type="project" value="UniProtKB-SubCell"/>
</dbReference>
<dbReference type="RefSeq" id="WP_176942539.1">
    <property type="nucleotide sequence ID" value="NZ_JABZEC010000003.1"/>
</dbReference>
<gene>
    <name evidence="8" type="ORF">HU830_04215</name>
</gene>
<feature type="transmembrane region" description="Helical" evidence="6">
    <location>
        <begin position="57"/>
        <end position="78"/>
    </location>
</feature>
<keyword evidence="2" id="KW-0813">Transport</keyword>
<evidence type="ECO:0000256" key="4">
    <source>
        <dbReference type="ARBA" id="ARBA00022989"/>
    </source>
</evidence>
<keyword evidence="3 6" id="KW-0812">Transmembrane</keyword>
<organism evidence="8 9">
    <name type="scientific">Bombilactobacillus apium</name>
    <dbReference type="NCBI Taxonomy" id="2675299"/>
    <lineage>
        <taxon>Bacteria</taxon>
        <taxon>Bacillati</taxon>
        <taxon>Bacillota</taxon>
        <taxon>Bacilli</taxon>
        <taxon>Lactobacillales</taxon>
        <taxon>Lactobacillaceae</taxon>
        <taxon>Bombilactobacillus</taxon>
    </lineage>
</organism>
<reference evidence="8 9" key="1">
    <citation type="submission" date="2020-06" db="EMBL/GenBank/DDBJ databases">
        <authorList>
            <person name="Kang J."/>
        </authorList>
    </citation>
    <scope>NUCLEOTIDE SEQUENCE [LARGE SCALE GENOMIC DNA]</scope>
    <source>
        <strain evidence="8 9">DCY120</strain>
    </source>
</reference>
<comment type="caution">
    <text evidence="8">The sequence shown here is derived from an EMBL/GenBank/DDBJ whole genome shotgun (WGS) entry which is preliminary data.</text>
</comment>
<dbReference type="GO" id="GO:0022857">
    <property type="term" value="F:transmembrane transporter activity"/>
    <property type="evidence" value="ECO:0007669"/>
    <property type="project" value="InterPro"/>
</dbReference>
<evidence type="ECO:0000256" key="2">
    <source>
        <dbReference type="ARBA" id="ARBA00022448"/>
    </source>
</evidence>
<dbReference type="PROSITE" id="PS50850">
    <property type="entry name" value="MFS"/>
    <property type="match status" value="1"/>
</dbReference>
<proteinExistence type="predicted"/>
<evidence type="ECO:0000256" key="5">
    <source>
        <dbReference type="ARBA" id="ARBA00023136"/>
    </source>
</evidence>
<dbReference type="InterPro" id="IPR036259">
    <property type="entry name" value="MFS_trans_sf"/>
</dbReference>
<protein>
    <submittedName>
        <fullName evidence="8">MFS transporter</fullName>
    </submittedName>
</protein>
<dbReference type="InterPro" id="IPR020846">
    <property type="entry name" value="MFS_dom"/>
</dbReference>
<comment type="subcellular location">
    <subcellularLocation>
        <location evidence="1">Cell membrane</location>
        <topology evidence="1">Multi-pass membrane protein</topology>
    </subcellularLocation>
</comment>
<keyword evidence="5 6" id="KW-0472">Membrane</keyword>
<dbReference type="InterPro" id="IPR011701">
    <property type="entry name" value="MFS"/>
</dbReference>
<evidence type="ECO:0000256" key="6">
    <source>
        <dbReference type="SAM" id="Phobius"/>
    </source>
</evidence>
<dbReference type="AlphaFoldDB" id="A0A850R6B5"/>
<keyword evidence="9" id="KW-1185">Reference proteome</keyword>
<dbReference type="EMBL" id="JABZEC010000003">
    <property type="protein sequence ID" value="NVY96377.1"/>
    <property type="molecule type" value="Genomic_DNA"/>
</dbReference>
<evidence type="ECO:0000313" key="8">
    <source>
        <dbReference type="EMBL" id="NVY96377.1"/>
    </source>
</evidence>
<dbReference type="SUPFAM" id="SSF103473">
    <property type="entry name" value="MFS general substrate transporter"/>
    <property type="match status" value="1"/>
</dbReference>
<keyword evidence="4 6" id="KW-1133">Transmembrane helix</keyword>
<feature type="transmembrane region" description="Helical" evidence="6">
    <location>
        <begin position="29"/>
        <end position="50"/>
    </location>
</feature>
<evidence type="ECO:0000313" key="9">
    <source>
        <dbReference type="Proteomes" id="UP000563523"/>
    </source>
</evidence>
<dbReference type="PANTHER" id="PTHR42718:SF9">
    <property type="entry name" value="MAJOR FACILITATOR SUPERFAMILY MULTIDRUG TRANSPORTER MFSC"/>
    <property type="match status" value="1"/>
</dbReference>
<feature type="domain" description="Major facilitator superfamily (MFS) profile" evidence="7">
    <location>
        <begin position="1"/>
        <end position="169"/>
    </location>
</feature>
<feature type="transmembrane region" description="Helical" evidence="6">
    <location>
        <begin position="117"/>
        <end position="139"/>
    </location>
</feature>
<evidence type="ECO:0000256" key="3">
    <source>
        <dbReference type="ARBA" id="ARBA00022692"/>
    </source>
</evidence>